<dbReference type="Pfam" id="PF10609">
    <property type="entry name" value="ParA"/>
    <property type="match status" value="1"/>
</dbReference>
<evidence type="ECO:0000313" key="11">
    <source>
        <dbReference type="EMBL" id="BAY86790.1"/>
    </source>
</evidence>
<dbReference type="PANTHER" id="PTHR32309">
    <property type="entry name" value="TYROSINE-PROTEIN KINASE"/>
    <property type="match status" value="1"/>
</dbReference>
<evidence type="ECO:0000259" key="10">
    <source>
        <dbReference type="Pfam" id="PF13807"/>
    </source>
</evidence>
<dbReference type="InterPro" id="IPR005702">
    <property type="entry name" value="Wzc-like_C"/>
</dbReference>
<keyword evidence="7" id="KW-0829">Tyrosine-protein kinase</keyword>
<dbReference type="InterPro" id="IPR032807">
    <property type="entry name" value="GNVR"/>
</dbReference>
<dbReference type="InterPro" id="IPR033756">
    <property type="entry name" value="YlxH/NBP35"/>
</dbReference>
<keyword evidence="6" id="KW-0067">ATP-binding</keyword>
<feature type="domain" description="Tyrosine-protein kinase G-rich" evidence="10">
    <location>
        <begin position="371"/>
        <end position="447"/>
    </location>
</feature>
<evidence type="ECO:0000256" key="2">
    <source>
        <dbReference type="ARBA" id="ARBA00011903"/>
    </source>
</evidence>
<dbReference type="InterPro" id="IPR027417">
    <property type="entry name" value="P-loop_NTPase"/>
</dbReference>
<dbReference type="PANTHER" id="PTHR32309:SF13">
    <property type="entry name" value="FERRIC ENTEROBACTIN TRANSPORT PROTEIN FEPE"/>
    <property type="match status" value="1"/>
</dbReference>
<keyword evidence="5" id="KW-0418">Kinase</keyword>
<dbReference type="EC" id="2.7.10.2" evidence="2"/>
<keyword evidence="4" id="KW-0547">Nucleotide-binding</keyword>
<dbReference type="AlphaFoldDB" id="A0A1Z4M006"/>
<keyword evidence="3" id="KW-0808">Transferase</keyword>
<evidence type="ECO:0000256" key="3">
    <source>
        <dbReference type="ARBA" id="ARBA00022679"/>
    </source>
</evidence>
<dbReference type="FunFam" id="3.40.50.300:FF:000527">
    <property type="entry name" value="Tyrosine-protein kinase etk"/>
    <property type="match status" value="1"/>
</dbReference>
<sequence length="726" mass="80263">MESQESSLSLDKYWQVLKRRCVPGLAAFFPVFLLSLLSTSLKKPIYVAEGKLQFQRTNATSSLTEFGTSIGKLESVTENTSNPLQTEAEIIRSVPVVQKTIRVLNLRDEDGELIEYKDFLDKLTVNDIEKTDVLTVSYKDSQPKKAAQVVNALMSSYLEHNVSSRRKAAASARKFIEEQLPKAEAIVSKAEADLASFREKNKVYALQEEASQSIEVLGNLQNQVGEIKTRLADISARSQQINSQLGINSQQALNMNSLNQAAGVQDVLKEVQQLELQLASRRTVLKNTHPEIVALESKHNSLRRLLQDRIRQTVGSNGQLDNRLQEGELKQQLAAELVNLESTSLGLTNQLAVLSELQTSYKQRLENLPKLEQQQRELERKVEAAQSTYSLLLKKLQETRIAENQNVGNASEVSQALVPQEPVSSPLINYLSASLLGMLVSLATMYLLESQDKSIKTIEEAKELTGLTLLGVIPDFSRPKKSILGRQEPEAAYPSLMVRDAPRSPISEAFRMLRANLKFMSADKELKVIVVTSSVPQEGKSTVAANLATSMAQMERRVLLIDGDLHRPSQHHIWELPNAQGLSNVIVGQVEVMAAIRKGMDNLDVLTCGAVPPSPASLLDSKRMASLVESFRSYYDYVIIDAPSLNLAADAATLGQMADGVLLVVRPGVVDSVNAAFACEMLEKSGQNVLGQVVNGVVPKNERHINYYFKEEYPEEKVTTIDAVKV</sequence>
<keyword evidence="12" id="KW-1185">Reference proteome</keyword>
<dbReference type="OrthoDB" id="9758283at2"/>
<comment type="similarity">
    <text evidence="1">Belongs to the CpsD/CapB family.</text>
</comment>
<feature type="coiled-coil region" evidence="9">
    <location>
        <begin position="354"/>
        <end position="395"/>
    </location>
</feature>
<proteinExistence type="inferred from homology"/>
<dbReference type="EMBL" id="AP018227">
    <property type="protein sequence ID" value="BAY86790.1"/>
    <property type="molecule type" value="Genomic_DNA"/>
</dbReference>
<evidence type="ECO:0000256" key="9">
    <source>
        <dbReference type="SAM" id="Coils"/>
    </source>
</evidence>
<organism evidence="11 12">
    <name type="scientific">Calothrix parasitica NIES-267</name>
    <dbReference type="NCBI Taxonomy" id="1973488"/>
    <lineage>
        <taxon>Bacteria</taxon>
        <taxon>Bacillati</taxon>
        <taxon>Cyanobacteriota</taxon>
        <taxon>Cyanophyceae</taxon>
        <taxon>Nostocales</taxon>
        <taxon>Calotrichaceae</taxon>
        <taxon>Calothrix</taxon>
    </lineage>
</organism>
<evidence type="ECO:0000313" key="12">
    <source>
        <dbReference type="Proteomes" id="UP000218418"/>
    </source>
</evidence>
<evidence type="ECO:0000256" key="6">
    <source>
        <dbReference type="ARBA" id="ARBA00022840"/>
    </source>
</evidence>
<evidence type="ECO:0000256" key="1">
    <source>
        <dbReference type="ARBA" id="ARBA00007316"/>
    </source>
</evidence>
<dbReference type="CDD" id="cd05387">
    <property type="entry name" value="BY-kinase"/>
    <property type="match status" value="1"/>
</dbReference>
<evidence type="ECO:0000256" key="8">
    <source>
        <dbReference type="ARBA" id="ARBA00051245"/>
    </source>
</evidence>
<comment type="catalytic activity">
    <reaction evidence="8">
        <text>L-tyrosyl-[protein] + ATP = O-phospho-L-tyrosyl-[protein] + ADP + H(+)</text>
        <dbReference type="Rhea" id="RHEA:10596"/>
        <dbReference type="Rhea" id="RHEA-COMP:10136"/>
        <dbReference type="Rhea" id="RHEA-COMP:20101"/>
        <dbReference type="ChEBI" id="CHEBI:15378"/>
        <dbReference type="ChEBI" id="CHEBI:30616"/>
        <dbReference type="ChEBI" id="CHEBI:46858"/>
        <dbReference type="ChEBI" id="CHEBI:61978"/>
        <dbReference type="ChEBI" id="CHEBI:456216"/>
        <dbReference type="EC" id="2.7.10.2"/>
    </reaction>
</comment>
<evidence type="ECO:0000256" key="5">
    <source>
        <dbReference type="ARBA" id="ARBA00022777"/>
    </source>
</evidence>
<evidence type="ECO:0000256" key="4">
    <source>
        <dbReference type="ARBA" id="ARBA00022741"/>
    </source>
</evidence>
<dbReference type="GO" id="GO:0004715">
    <property type="term" value="F:non-membrane spanning protein tyrosine kinase activity"/>
    <property type="evidence" value="ECO:0007669"/>
    <property type="project" value="UniProtKB-EC"/>
</dbReference>
<protein>
    <recommendedName>
        <fullName evidence="2">non-specific protein-tyrosine kinase</fullName>
        <ecNumber evidence="2">2.7.10.2</ecNumber>
    </recommendedName>
</protein>
<dbReference type="NCBIfam" id="TIGR01007">
    <property type="entry name" value="eps_fam"/>
    <property type="match status" value="1"/>
</dbReference>
<name>A0A1Z4M006_9CYAN</name>
<gene>
    <name evidence="11" type="ORF">NIES267_63010</name>
</gene>
<evidence type="ECO:0000256" key="7">
    <source>
        <dbReference type="ARBA" id="ARBA00023137"/>
    </source>
</evidence>
<dbReference type="SUPFAM" id="SSF52540">
    <property type="entry name" value="P-loop containing nucleoside triphosphate hydrolases"/>
    <property type="match status" value="1"/>
</dbReference>
<dbReference type="Gene3D" id="3.40.50.300">
    <property type="entry name" value="P-loop containing nucleotide triphosphate hydrolases"/>
    <property type="match status" value="1"/>
</dbReference>
<dbReference type="GO" id="GO:0042802">
    <property type="term" value="F:identical protein binding"/>
    <property type="evidence" value="ECO:0007669"/>
    <property type="project" value="UniProtKB-ARBA"/>
</dbReference>
<keyword evidence="9" id="KW-0175">Coiled coil</keyword>
<dbReference type="Pfam" id="PF13807">
    <property type="entry name" value="GNVR"/>
    <property type="match status" value="1"/>
</dbReference>
<dbReference type="GO" id="GO:0005524">
    <property type="term" value="F:ATP binding"/>
    <property type="evidence" value="ECO:0007669"/>
    <property type="project" value="UniProtKB-KW"/>
</dbReference>
<reference evidence="11 12" key="1">
    <citation type="submission" date="2017-06" db="EMBL/GenBank/DDBJ databases">
        <title>Genome sequencing of cyanobaciteial culture collection at National Institute for Environmental Studies (NIES).</title>
        <authorList>
            <person name="Hirose Y."/>
            <person name="Shimura Y."/>
            <person name="Fujisawa T."/>
            <person name="Nakamura Y."/>
            <person name="Kawachi M."/>
        </authorList>
    </citation>
    <scope>NUCLEOTIDE SEQUENCE [LARGE SCALE GENOMIC DNA]</scope>
    <source>
        <strain evidence="11 12">NIES-267</strain>
    </source>
</reference>
<dbReference type="InterPro" id="IPR050445">
    <property type="entry name" value="Bact_polysacc_biosynth/exp"/>
</dbReference>
<accession>A0A1Z4M006</accession>
<dbReference type="Proteomes" id="UP000218418">
    <property type="component" value="Chromosome"/>
</dbReference>
<dbReference type="GO" id="GO:0005886">
    <property type="term" value="C:plasma membrane"/>
    <property type="evidence" value="ECO:0007669"/>
    <property type="project" value="UniProtKB-ARBA"/>
</dbReference>